<dbReference type="PANTHER" id="PTHR37310">
    <property type="entry name" value="CYTOPLASMIC PROTEIN-RELATED"/>
    <property type="match status" value="1"/>
</dbReference>
<dbReference type="EMBL" id="CP014989">
    <property type="protein sequence ID" value="ANS77678.1"/>
    <property type="molecule type" value="Genomic_DNA"/>
</dbReference>
<proteinExistence type="predicted"/>
<keyword evidence="2" id="KW-1185">Reference proteome</keyword>
<dbReference type="OrthoDB" id="5396211at2"/>
<protein>
    <submittedName>
        <fullName evidence="1">Ferredoxin</fullName>
    </submittedName>
</protein>
<dbReference type="CDD" id="cd08026">
    <property type="entry name" value="DUF326"/>
    <property type="match status" value="1"/>
</dbReference>
<dbReference type="Proteomes" id="UP000092482">
    <property type="component" value="Chromosome"/>
</dbReference>
<dbReference type="AlphaFoldDB" id="A0A1B1N8D5"/>
<dbReference type="Gene3D" id="1.20.1270.360">
    <property type="match status" value="1"/>
</dbReference>
<dbReference type="STRING" id="1758689.SGUI_0282"/>
<gene>
    <name evidence="1" type="ORF">SGUI_0282</name>
</gene>
<dbReference type="Pfam" id="PF03860">
    <property type="entry name" value="Csp"/>
    <property type="match status" value="1"/>
</dbReference>
<evidence type="ECO:0000313" key="2">
    <source>
        <dbReference type="Proteomes" id="UP000092482"/>
    </source>
</evidence>
<dbReference type="InterPro" id="IPR044543">
    <property type="entry name" value="YHJQ-like"/>
</dbReference>
<sequence>MSDILSTHPSRDTFDLDELRAAIEAASSCASTCATCADACLHGEDPAGMARCIDLCNQCASICRAAADVMSRPGPNGDSWEEVVRACIAVCRECADQCASHDMDHCAACAQACRDCAQACETLLAVAD</sequence>
<evidence type="ECO:0000313" key="1">
    <source>
        <dbReference type="EMBL" id="ANS77678.1"/>
    </source>
</evidence>
<name>A0A1B1N8D5_9MICO</name>
<dbReference type="InterPro" id="IPR005560">
    <property type="entry name" value="Csp_YhjQ"/>
</dbReference>
<dbReference type="RefSeq" id="WP_066635359.1">
    <property type="nucleotide sequence ID" value="NZ_CP014989.1"/>
</dbReference>
<dbReference type="KEGG" id="serj:SGUI_0282"/>
<accession>A0A1B1N8D5</accession>
<organism evidence="1 2">
    <name type="scientific">Serinicoccus hydrothermalis</name>
    <dbReference type="NCBI Taxonomy" id="1758689"/>
    <lineage>
        <taxon>Bacteria</taxon>
        <taxon>Bacillati</taxon>
        <taxon>Actinomycetota</taxon>
        <taxon>Actinomycetes</taxon>
        <taxon>Micrococcales</taxon>
        <taxon>Ornithinimicrobiaceae</taxon>
        <taxon>Serinicoccus</taxon>
    </lineage>
</organism>
<dbReference type="PANTHER" id="PTHR37310:SF1">
    <property type="entry name" value="CYTOPLASMIC PROTEIN"/>
    <property type="match status" value="1"/>
</dbReference>
<reference evidence="1 2" key="1">
    <citation type="submission" date="2016-03" db="EMBL/GenBank/DDBJ databases">
        <title>Shallow-sea hydrothermal system.</title>
        <authorList>
            <person name="Tang K."/>
        </authorList>
    </citation>
    <scope>NUCLEOTIDE SEQUENCE [LARGE SCALE GENOMIC DNA]</scope>
    <source>
        <strain evidence="1 2">JLT9</strain>
    </source>
</reference>